<feature type="region of interest" description="Disordered" evidence="1">
    <location>
        <begin position="1"/>
        <end position="31"/>
    </location>
</feature>
<dbReference type="InParanoid" id="A0A0A0HW78"/>
<proteinExistence type="predicted"/>
<reference evidence="2 3" key="1">
    <citation type="journal article" date="2011" name="PLoS Genet.">
        <title>Comparative genomic analysis of human fungal pathogens causing paracoccidioidomycosis.</title>
        <authorList>
            <person name="Desjardins C.A."/>
            <person name="Champion M.D."/>
            <person name="Holder J.W."/>
            <person name="Muszewska A."/>
            <person name="Goldberg J."/>
            <person name="Bailao A.M."/>
            <person name="Brigido M.M."/>
            <person name="Ferreira M.E."/>
            <person name="Garcia A.M."/>
            <person name="Grynberg M."/>
            <person name="Gujja S."/>
            <person name="Heiman D.I."/>
            <person name="Henn M.R."/>
            <person name="Kodira C.D."/>
            <person name="Leon-Narvaez H."/>
            <person name="Longo L.V."/>
            <person name="Ma L.J."/>
            <person name="Malavazi I."/>
            <person name="Matsuo A.L."/>
            <person name="Morais F.V."/>
            <person name="Pereira M."/>
            <person name="Rodriguez-Brito S."/>
            <person name="Sakthikumar S."/>
            <person name="Salem-Izacc S.M."/>
            <person name="Sykes S.M."/>
            <person name="Teixeira M.M."/>
            <person name="Vallejo M.C."/>
            <person name="Walter M.E."/>
            <person name="Yandava C."/>
            <person name="Young S."/>
            <person name="Zeng Q."/>
            <person name="Zucker J."/>
            <person name="Felipe M.S."/>
            <person name="Goldman G.H."/>
            <person name="Haas B.J."/>
            <person name="McEwen J.G."/>
            <person name="Nino-Vega G."/>
            <person name="Puccia R."/>
            <person name="San-Blas G."/>
            <person name="Soares C.M."/>
            <person name="Birren B.W."/>
            <person name="Cuomo C.A."/>
        </authorList>
    </citation>
    <scope>NUCLEOTIDE SEQUENCE [LARGE SCALE GENOMIC DNA]</scope>
    <source>
        <strain evidence="2 3">Pb18</strain>
    </source>
</reference>
<gene>
    <name evidence="2" type="ORF">PADG_11479</name>
</gene>
<keyword evidence="3" id="KW-1185">Reference proteome</keyword>
<feature type="compositionally biased region" description="Basic and acidic residues" evidence="1">
    <location>
        <begin position="100"/>
        <end position="112"/>
    </location>
</feature>
<dbReference type="RefSeq" id="XP_010758947.1">
    <property type="nucleotide sequence ID" value="XM_010760645.1"/>
</dbReference>
<evidence type="ECO:0000313" key="3">
    <source>
        <dbReference type="Proteomes" id="UP000001628"/>
    </source>
</evidence>
<accession>A0A0A0HW78</accession>
<feature type="compositionally biased region" description="Polar residues" evidence="1">
    <location>
        <begin position="81"/>
        <end position="93"/>
    </location>
</feature>
<dbReference type="GeneID" id="22587376"/>
<evidence type="ECO:0000313" key="2">
    <source>
        <dbReference type="EMBL" id="KGM92291.1"/>
    </source>
</evidence>
<dbReference type="EMBL" id="KN275959">
    <property type="protein sequence ID" value="KGM92291.1"/>
    <property type="molecule type" value="Genomic_DNA"/>
</dbReference>
<sequence length="206" mass="22788">MSFGRWRSGVREKTGLNRRLSGRGSNQSSSTNILSCTANRVAAQAFPSASCVKWGYSAGLRPRMGETQTMAPAKTAEELTTGEQEITKTNGQKRGSRKTCSRDERKKRGRGRFERWEGRRRTGRVEDGGRTGGLDVGLYQALSGNTAPITKSLPAENSLETTVPERKCGAKPRLELQGTIVCNFGRNKRYRLYGSMVRYGTIRSDT</sequence>
<dbReference type="HOGENOM" id="CLU_1332309_0_0_1"/>
<protein>
    <submittedName>
        <fullName evidence="2">Uncharacterized protein</fullName>
    </submittedName>
</protein>
<dbReference type="KEGG" id="pbn:PADG_11479"/>
<name>A0A0A0HW78_PARBD</name>
<dbReference type="VEuPathDB" id="FungiDB:PADG_11479"/>
<organism evidence="2 3">
    <name type="scientific">Paracoccidioides brasiliensis (strain Pb18)</name>
    <dbReference type="NCBI Taxonomy" id="502780"/>
    <lineage>
        <taxon>Eukaryota</taxon>
        <taxon>Fungi</taxon>
        <taxon>Dikarya</taxon>
        <taxon>Ascomycota</taxon>
        <taxon>Pezizomycotina</taxon>
        <taxon>Eurotiomycetes</taxon>
        <taxon>Eurotiomycetidae</taxon>
        <taxon>Onygenales</taxon>
        <taxon>Ajellomycetaceae</taxon>
        <taxon>Paracoccidioides</taxon>
    </lineage>
</organism>
<dbReference type="AlphaFoldDB" id="A0A0A0HW78"/>
<evidence type="ECO:0000256" key="1">
    <source>
        <dbReference type="SAM" id="MobiDB-lite"/>
    </source>
</evidence>
<feature type="region of interest" description="Disordered" evidence="1">
    <location>
        <begin position="65"/>
        <end position="112"/>
    </location>
</feature>
<dbReference type="Proteomes" id="UP000001628">
    <property type="component" value="Unassembled WGS sequence"/>
</dbReference>